<name>A0A8S3YH10_9EUPU</name>
<dbReference type="EMBL" id="CAJHNH020000172">
    <property type="protein sequence ID" value="CAG5115854.1"/>
    <property type="molecule type" value="Genomic_DNA"/>
</dbReference>
<gene>
    <name evidence="1" type="ORF">CUNI_LOCUS1412</name>
</gene>
<protein>
    <submittedName>
        <fullName evidence="1">Uncharacterized protein</fullName>
    </submittedName>
</protein>
<feature type="non-terminal residue" evidence="1">
    <location>
        <position position="116"/>
    </location>
</feature>
<accession>A0A8S3YH10</accession>
<dbReference type="OrthoDB" id="6152285at2759"/>
<keyword evidence="2" id="KW-1185">Reference proteome</keyword>
<reference evidence="1" key="1">
    <citation type="submission" date="2021-04" db="EMBL/GenBank/DDBJ databases">
        <authorList>
            <consortium name="Molecular Ecology Group"/>
        </authorList>
    </citation>
    <scope>NUCLEOTIDE SEQUENCE</scope>
</reference>
<dbReference type="AlphaFoldDB" id="A0A8S3YH10"/>
<sequence>ICINERRFIITSTIIDITCDTPTQLQSFSLNGATVESLCEVYISGGRNVALKQTTYSTSSRDTTTGSERAVDGQTLENSVDLKCAMTNDNHPSPHLGVSFQRDQIVSRIVMFFTPD</sequence>
<dbReference type="InterPro" id="IPR008979">
    <property type="entry name" value="Galactose-bd-like_sf"/>
</dbReference>
<comment type="caution">
    <text evidence="1">The sequence shown here is derived from an EMBL/GenBank/DDBJ whole genome shotgun (WGS) entry which is preliminary data.</text>
</comment>
<dbReference type="SUPFAM" id="SSF49785">
    <property type="entry name" value="Galactose-binding domain-like"/>
    <property type="match status" value="1"/>
</dbReference>
<evidence type="ECO:0000313" key="2">
    <source>
        <dbReference type="Proteomes" id="UP000678393"/>
    </source>
</evidence>
<proteinExistence type="predicted"/>
<feature type="non-terminal residue" evidence="1">
    <location>
        <position position="1"/>
    </location>
</feature>
<evidence type="ECO:0000313" key="1">
    <source>
        <dbReference type="EMBL" id="CAG5115854.1"/>
    </source>
</evidence>
<organism evidence="1 2">
    <name type="scientific">Candidula unifasciata</name>
    <dbReference type="NCBI Taxonomy" id="100452"/>
    <lineage>
        <taxon>Eukaryota</taxon>
        <taxon>Metazoa</taxon>
        <taxon>Spiralia</taxon>
        <taxon>Lophotrochozoa</taxon>
        <taxon>Mollusca</taxon>
        <taxon>Gastropoda</taxon>
        <taxon>Heterobranchia</taxon>
        <taxon>Euthyneura</taxon>
        <taxon>Panpulmonata</taxon>
        <taxon>Eupulmonata</taxon>
        <taxon>Stylommatophora</taxon>
        <taxon>Helicina</taxon>
        <taxon>Helicoidea</taxon>
        <taxon>Geomitridae</taxon>
        <taxon>Candidula</taxon>
    </lineage>
</organism>
<dbReference type="Proteomes" id="UP000678393">
    <property type="component" value="Unassembled WGS sequence"/>
</dbReference>
<dbReference type="Gene3D" id="2.60.120.260">
    <property type="entry name" value="Galactose-binding domain-like"/>
    <property type="match status" value="1"/>
</dbReference>